<evidence type="ECO:0000313" key="2">
    <source>
        <dbReference type="Proteomes" id="UP000283269"/>
    </source>
</evidence>
<name>A0A409XNV4_PSICY</name>
<organism evidence="1 2">
    <name type="scientific">Psilocybe cyanescens</name>
    <dbReference type="NCBI Taxonomy" id="93625"/>
    <lineage>
        <taxon>Eukaryota</taxon>
        <taxon>Fungi</taxon>
        <taxon>Dikarya</taxon>
        <taxon>Basidiomycota</taxon>
        <taxon>Agaricomycotina</taxon>
        <taxon>Agaricomycetes</taxon>
        <taxon>Agaricomycetidae</taxon>
        <taxon>Agaricales</taxon>
        <taxon>Agaricineae</taxon>
        <taxon>Strophariaceae</taxon>
        <taxon>Psilocybe</taxon>
    </lineage>
</organism>
<dbReference type="InParanoid" id="A0A409XNV4"/>
<dbReference type="Proteomes" id="UP000283269">
    <property type="component" value="Unassembled WGS sequence"/>
</dbReference>
<dbReference type="AlphaFoldDB" id="A0A409XNV4"/>
<proteinExistence type="predicted"/>
<accession>A0A409XNV4</accession>
<dbReference type="EMBL" id="NHYD01001037">
    <property type="protein sequence ID" value="PPQ92462.1"/>
    <property type="molecule type" value="Genomic_DNA"/>
</dbReference>
<evidence type="ECO:0000313" key="1">
    <source>
        <dbReference type="EMBL" id="PPQ92462.1"/>
    </source>
</evidence>
<sequence>MCRISIASKMRGFEDIWAGWNMVIMDTLDEEYKHIDKNILPADTRKQIGERLVELHQANIVYWGSCSSTLTGQGSSVRRAILLTSMKRIYGGQKMCQTVY</sequence>
<reference evidence="1 2" key="1">
    <citation type="journal article" date="2018" name="Evol. Lett.">
        <title>Horizontal gene cluster transfer increased hallucinogenic mushroom diversity.</title>
        <authorList>
            <person name="Reynolds H.T."/>
            <person name="Vijayakumar V."/>
            <person name="Gluck-Thaler E."/>
            <person name="Korotkin H.B."/>
            <person name="Matheny P.B."/>
            <person name="Slot J.C."/>
        </authorList>
    </citation>
    <scope>NUCLEOTIDE SEQUENCE [LARGE SCALE GENOMIC DNA]</scope>
    <source>
        <strain evidence="1 2">2631</strain>
    </source>
</reference>
<dbReference type="OrthoDB" id="4062651at2759"/>
<keyword evidence="2" id="KW-1185">Reference proteome</keyword>
<gene>
    <name evidence="1" type="ORF">CVT25_010083</name>
</gene>
<comment type="caution">
    <text evidence="1">The sequence shown here is derived from an EMBL/GenBank/DDBJ whole genome shotgun (WGS) entry which is preliminary data.</text>
</comment>
<protein>
    <submittedName>
        <fullName evidence="1">Uncharacterized protein</fullName>
    </submittedName>
</protein>